<gene>
    <name evidence="1" type="ORF">DVT68_18345</name>
</gene>
<dbReference type="PANTHER" id="PTHR36932">
    <property type="entry name" value="CAPSULAR POLYSACCHARIDE BIOSYNTHESIS PROTEIN"/>
    <property type="match status" value="1"/>
</dbReference>
<organism evidence="1 2">
    <name type="scientific">Dyella solisilvae</name>
    <dbReference type="NCBI Taxonomy" id="1920168"/>
    <lineage>
        <taxon>Bacteria</taxon>
        <taxon>Pseudomonadati</taxon>
        <taxon>Pseudomonadota</taxon>
        <taxon>Gammaproteobacteria</taxon>
        <taxon>Lysobacterales</taxon>
        <taxon>Rhodanobacteraceae</taxon>
        <taxon>Dyella</taxon>
    </lineage>
</organism>
<accession>A0A370K3C5</accession>
<reference evidence="1 2" key="1">
    <citation type="submission" date="2018-07" db="EMBL/GenBank/DDBJ databases">
        <title>Dyella solisilvae sp. nov., isolated from the pine and broad-leaved mixed forest soil.</title>
        <authorList>
            <person name="Gao Z."/>
            <person name="Qiu L."/>
        </authorList>
    </citation>
    <scope>NUCLEOTIDE SEQUENCE [LARGE SCALE GENOMIC DNA]</scope>
    <source>
        <strain evidence="1 2">DHG54</strain>
    </source>
</reference>
<dbReference type="GO" id="GO:0016874">
    <property type="term" value="F:ligase activity"/>
    <property type="evidence" value="ECO:0007669"/>
    <property type="project" value="UniProtKB-KW"/>
</dbReference>
<evidence type="ECO:0000313" key="1">
    <source>
        <dbReference type="EMBL" id="RDI97139.1"/>
    </source>
</evidence>
<dbReference type="PANTHER" id="PTHR36932:SF1">
    <property type="entry name" value="CAPSULAR POLYSACCHARIDE BIOSYNTHESIS PROTEIN"/>
    <property type="match status" value="1"/>
</dbReference>
<dbReference type="RefSeq" id="WP_114826751.1">
    <property type="nucleotide sequence ID" value="NZ_QQSY01000007.1"/>
</dbReference>
<keyword evidence="2" id="KW-1185">Reference proteome</keyword>
<protein>
    <submittedName>
        <fullName evidence="1">Phenylacetate--CoA ligase family protein</fullName>
    </submittedName>
</protein>
<dbReference type="OrthoDB" id="580775at2"/>
<keyword evidence="1" id="KW-0436">Ligase</keyword>
<dbReference type="InterPro" id="IPR042099">
    <property type="entry name" value="ANL_N_sf"/>
</dbReference>
<name>A0A370K3C5_9GAMM</name>
<dbReference type="SUPFAM" id="SSF56801">
    <property type="entry name" value="Acetyl-CoA synthetase-like"/>
    <property type="match status" value="1"/>
</dbReference>
<comment type="caution">
    <text evidence="1">The sequence shown here is derived from an EMBL/GenBank/DDBJ whole genome shotgun (WGS) entry which is preliminary data.</text>
</comment>
<sequence length="452" mass="51896">MSSLYETAFRRVLYPAYETGLRRRGTLAWLDEYERSQWLSPAQLAELQWTRLKRLLEHCYREVPYYQRQWRELGITPDDIRSLDDYARLPTLTKADIRSHGEDLKAISWRDRMLYKNTSGSTGEPLRFGYNRESNDRRTAVMFRGYGWAGAPPGRRSLVLWGGGLGNPPLTRRWKDQLYHAAFGRRLVNSFHMTEANMGTYADMIDRHKPEILLGYFGPLLKLAKWLLENGRRVHPPRAFIVNGEAMHEFEREIIEQAFGCPAYNTYGCREFMMVAGECDQHHGMHVNIDHLVVERVAPEGAELDPLTGEAIITDLFNYGMPFIRYATGDLITTSTDQCPCGRGLPLISQVEGRLLDAIRTPDGRILPGMFFPFLLKEVPGVAQYQIVQRRLDRLDLNLVRGKAFNDDSLAMIHREIRKVLGDGIEVNCQFVDTIPLTRSGKTRLTISELAQ</sequence>
<evidence type="ECO:0000313" key="2">
    <source>
        <dbReference type="Proteomes" id="UP000254711"/>
    </source>
</evidence>
<dbReference type="EMBL" id="QQSY01000007">
    <property type="protein sequence ID" value="RDI97139.1"/>
    <property type="molecule type" value="Genomic_DNA"/>
</dbReference>
<dbReference type="Proteomes" id="UP000254711">
    <property type="component" value="Unassembled WGS sequence"/>
</dbReference>
<dbReference type="Gene3D" id="3.40.50.12780">
    <property type="entry name" value="N-terminal domain of ligase-like"/>
    <property type="match status" value="1"/>
</dbReference>
<dbReference type="AlphaFoldDB" id="A0A370K3C5"/>
<proteinExistence type="predicted"/>
<dbReference type="InterPro" id="IPR053158">
    <property type="entry name" value="CapK_Type1_Caps_Biosynth"/>
</dbReference>